<feature type="repeat" description="TPR" evidence="3">
    <location>
        <begin position="35"/>
        <end position="68"/>
    </location>
</feature>
<dbReference type="SMART" id="SM00028">
    <property type="entry name" value="TPR"/>
    <property type="match status" value="3"/>
</dbReference>
<dbReference type="InterPro" id="IPR011990">
    <property type="entry name" value="TPR-like_helical_dom_sf"/>
</dbReference>
<dbReference type="Proteomes" id="UP000018348">
    <property type="component" value="Unassembled WGS sequence"/>
</dbReference>
<dbReference type="Pfam" id="PF13432">
    <property type="entry name" value="TPR_16"/>
    <property type="match status" value="1"/>
</dbReference>
<evidence type="ECO:0000256" key="2">
    <source>
        <dbReference type="ARBA" id="ARBA00022803"/>
    </source>
</evidence>
<keyword evidence="1" id="KW-0677">Repeat</keyword>
<proteinExistence type="predicted"/>
<evidence type="ECO:0000313" key="5">
    <source>
        <dbReference type="Proteomes" id="UP000018348"/>
    </source>
</evidence>
<evidence type="ECO:0000256" key="3">
    <source>
        <dbReference type="PROSITE-ProRule" id="PRU00339"/>
    </source>
</evidence>
<dbReference type="PANTHER" id="PTHR44943:SF8">
    <property type="entry name" value="TPR REPEAT-CONTAINING PROTEIN MJ0263"/>
    <property type="match status" value="1"/>
</dbReference>
<name>T2IHN5_CROWT</name>
<gene>
    <name evidence="4" type="ORF">CWATWH8502_3463</name>
</gene>
<accession>T2IHN5</accession>
<dbReference type="InterPro" id="IPR051685">
    <property type="entry name" value="Ycf3/AcsC/BcsC/TPR_MFPF"/>
</dbReference>
<dbReference type="AlphaFoldDB" id="T2IHN5"/>
<protein>
    <submittedName>
        <fullName evidence="4">TPR domain protein, putative component of TonB system</fullName>
    </submittedName>
</protein>
<sequence>MKLGITKGLALGKLGRLDDAIASYDNALEFKPDDHQAWYNRGVALGNIGRFDDAIASYDKALEIKPDDPSVYYNKACAYALQNKIQLAIENLQQAINLDVKYKDMAKTNTDFDSIRDNEQFQELLQ</sequence>
<dbReference type="PROSITE" id="PS50293">
    <property type="entry name" value="TPR_REGION"/>
    <property type="match status" value="1"/>
</dbReference>
<organism evidence="4 5">
    <name type="scientific">Crocosphaera watsonii WH 8502</name>
    <dbReference type="NCBI Taxonomy" id="423474"/>
    <lineage>
        <taxon>Bacteria</taxon>
        <taxon>Bacillati</taxon>
        <taxon>Cyanobacteriota</taxon>
        <taxon>Cyanophyceae</taxon>
        <taxon>Oscillatoriophycideae</taxon>
        <taxon>Chroococcales</taxon>
        <taxon>Aphanothecaceae</taxon>
        <taxon>Crocosphaera</taxon>
    </lineage>
</organism>
<reference evidence="4 5" key="2">
    <citation type="submission" date="2013-09" db="EMBL/GenBank/DDBJ databases">
        <title>Whole genome comparison of six Crocosphaera watsonii strains with differing phenotypes.</title>
        <authorList>
            <person name="Bench S.R."/>
            <person name="Heller P."/>
            <person name="Frank I."/>
            <person name="Arciniega M."/>
            <person name="Shilova I.N."/>
            <person name="Zehr J.P."/>
        </authorList>
    </citation>
    <scope>NUCLEOTIDE SEQUENCE [LARGE SCALE GENOMIC DNA]</scope>
    <source>
        <strain evidence="4 5">WH 8502</strain>
    </source>
</reference>
<dbReference type="Pfam" id="PF13181">
    <property type="entry name" value="TPR_8"/>
    <property type="match status" value="1"/>
</dbReference>
<evidence type="ECO:0000256" key="1">
    <source>
        <dbReference type="ARBA" id="ARBA00022737"/>
    </source>
</evidence>
<feature type="repeat" description="TPR" evidence="3">
    <location>
        <begin position="69"/>
        <end position="102"/>
    </location>
</feature>
<dbReference type="PANTHER" id="PTHR44943">
    <property type="entry name" value="CELLULOSE SYNTHASE OPERON PROTEIN C"/>
    <property type="match status" value="1"/>
</dbReference>
<dbReference type="EMBL" id="CAQK01000682">
    <property type="protein sequence ID" value="CCQ52553.1"/>
    <property type="molecule type" value="Genomic_DNA"/>
</dbReference>
<dbReference type="SUPFAM" id="SSF48452">
    <property type="entry name" value="TPR-like"/>
    <property type="match status" value="1"/>
</dbReference>
<dbReference type="PROSITE" id="PS50005">
    <property type="entry name" value="TPR"/>
    <property type="match status" value="2"/>
</dbReference>
<dbReference type="InterPro" id="IPR019734">
    <property type="entry name" value="TPR_rpt"/>
</dbReference>
<keyword evidence="2 3" id="KW-0802">TPR repeat</keyword>
<dbReference type="Gene3D" id="1.25.40.10">
    <property type="entry name" value="Tetratricopeptide repeat domain"/>
    <property type="match status" value="1"/>
</dbReference>
<evidence type="ECO:0000313" key="4">
    <source>
        <dbReference type="EMBL" id="CCQ52553.1"/>
    </source>
</evidence>
<dbReference type="NCBIfam" id="NF047558">
    <property type="entry name" value="TPR_END_plus"/>
    <property type="match status" value="1"/>
</dbReference>
<reference evidence="4 5" key="1">
    <citation type="submission" date="2013-01" db="EMBL/GenBank/DDBJ databases">
        <authorList>
            <person name="Bench S."/>
        </authorList>
    </citation>
    <scope>NUCLEOTIDE SEQUENCE [LARGE SCALE GENOMIC DNA]</scope>
    <source>
        <strain evidence="4 5">WH 8502</strain>
    </source>
</reference>
<comment type="caution">
    <text evidence="4">The sequence shown here is derived from an EMBL/GenBank/DDBJ whole genome shotgun (WGS) entry which is preliminary data.</text>
</comment>